<dbReference type="SUPFAM" id="SSF102405">
    <property type="entry name" value="MCP/YpsA-like"/>
    <property type="match status" value="1"/>
</dbReference>
<dbReference type="GO" id="GO:0009294">
    <property type="term" value="P:DNA-mediated transformation"/>
    <property type="evidence" value="ECO:0007669"/>
    <property type="project" value="InterPro"/>
</dbReference>
<keyword evidence="4" id="KW-1185">Reference proteome</keyword>
<comment type="similarity">
    <text evidence="1">Belongs to the DprA/Smf family.</text>
</comment>
<dbReference type="AlphaFoldDB" id="A0A430ASH5"/>
<proteinExistence type="inferred from homology"/>
<evidence type="ECO:0000259" key="2">
    <source>
        <dbReference type="Pfam" id="PF02481"/>
    </source>
</evidence>
<gene>
    <name evidence="3" type="ORF">CBF29_08620</name>
</gene>
<dbReference type="PANTHER" id="PTHR43022">
    <property type="entry name" value="PROTEIN SMF"/>
    <property type="match status" value="1"/>
</dbReference>
<dbReference type="NCBIfam" id="TIGR00732">
    <property type="entry name" value="dprA"/>
    <property type="match status" value="1"/>
</dbReference>
<dbReference type="PANTHER" id="PTHR43022:SF1">
    <property type="entry name" value="PROTEIN SMF"/>
    <property type="match status" value="1"/>
</dbReference>
<sequence>MMTNLTLQAFLLKHLKGIGNIGLLKIFQKLYDVDFFSLTSAELAYIGNVRRQHMVSFEKSHKEILEHIDQLYEVFHQEGFISIADESYPKLLLETYNPPLGLFFKGDISLLKTHCVAIVGARDFSSYGIEATQKIVAGLVDDKYTIVSGLAKGIDTFAHKSAIQYYGKTIAIIGSGLDIFYPKENRELQNFLGKNHLVLSEFLHGTPPRNYHFPMRNRIIAGISQGTCVIEAKKRSGSLITAQLALENGREVFAVPGNIFSKNSTGCHELIEQGAKCVWNGKHIIEEIEHFKEKTMEVDKMKS</sequence>
<dbReference type="Proteomes" id="UP000287605">
    <property type="component" value="Unassembled WGS sequence"/>
</dbReference>
<dbReference type="EMBL" id="NGKA01000012">
    <property type="protein sequence ID" value="RSU11015.1"/>
    <property type="molecule type" value="Genomic_DNA"/>
</dbReference>
<dbReference type="InterPro" id="IPR057666">
    <property type="entry name" value="DrpA_SLOG"/>
</dbReference>
<comment type="caution">
    <text evidence="3">The sequence shown here is derived from an EMBL/GenBank/DDBJ whole genome shotgun (WGS) entry which is preliminary data.</text>
</comment>
<organism evidence="3 4">
    <name type="scientific">Vagococcus elongatus</name>
    <dbReference type="NCBI Taxonomy" id="180344"/>
    <lineage>
        <taxon>Bacteria</taxon>
        <taxon>Bacillati</taxon>
        <taxon>Bacillota</taxon>
        <taxon>Bacilli</taxon>
        <taxon>Lactobacillales</taxon>
        <taxon>Enterococcaceae</taxon>
        <taxon>Vagococcus</taxon>
    </lineage>
</organism>
<dbReference type="Pfam" id="PF02481">
    <property type="entry name" value="DNA_processg_A"/>
    <property type="match status" value="1"/>
</dbReference>
<protein>
    <submittedName>
        <fullName evidence="3">DNA protecting protein DprA</fullName>
    </submittedName>
</protein>
<accession>A0A430ASH5</accession>
<evidence type="ECO:0000313" key="3">
    <source>
        <dbReference type="EMBL" id="RSU11015.1"/>
    </source>
</evidence>
<evidence type="ECO:0000256" key="1">
    <source>
        <dbReference type="ARBA" id="ARBA00006525"/>
    </source>
</evidence>
<dbReference type="OrthoDB" id="9785707at2"/>
<feature type="domain" description="Smf/DprA SLOG" evidence="2">
    <location>
        <begin position="80"/>
        <end position="288"/>
    </location>
</feature>
<evidence type="ECO:0000313" key="4">
    <source>
        <dbReference type="Proteomes" id="UP000287605"/>
    </source>
</evidence>
<dbReference type="Gene3D" id="3.40.50.450">
    <property type="match status" value="1"/>
</dbReference>
<name>A0A430ASH5_9ENTE</name>
<dbReference type="InterPro" id="IPR003488">
    <property type="entry name" value="DprA"/>
</dbReference>
<reference evidence="3 4" key="1">
    <citation type="submission" date="2017-05" db="EMBL/GenBank/DDBJ databases">
        <title>Vagococcus spp. assemblies.</title>
        <authorList>
            <person name="Gulvik C.A."/>
        </authorList>
    </citation>
    <scope>NUCLEOTIDE SEQUENCE [LARGE SCALE GENOMIC DNA]</scope>
    <source>
        <strain evidence="3 4">CCUG 51432</strain>
    </source>
</reference>